<evidence type="ECO:0000313" key="2">
    <source>
        <dbReference type="RefSeq" id="XP_075080604.1"/>
    </source>
</evidence>
<keyword evidence="1" id="KW-1185">Reference proteome</keyword>
<accession>A0AC58S6U6</accession>
<proteinExistence type="predicted"/>
<dbReference type="Proteomes" id="UP000790787">
    <property type="component" value="Chromosome 11"/>
</dbReference>
<organism evidence="1 2">
    <name type="scientific">Nicotiana tabacum</name>
    <name type="common">Common tobacco</name>
    <dbReference type="NCBI Taxonomy" id="4097"/>
    <lineage>
        <taxon>Eukaryota</taxon>
        <taxon>Viridiplantae</taxon>
        <taxon>Streptophyta</taxon>
        <taxon>Embryophyta</taxon>
        <taxon>Tracheophyta</taxon>
        <taxon>Spermatophyta</taxon>
        <taxon>Magnoliopsida</taxon>
        <taxon>eudicotyledons</taxon>
        <taxon>Gunneridae</taxon>
        <taxon>Pentapetalae</taxon>
        <taxon>asterids</taxon>
        <taxon>lamiids</taxon>
        <taxon>Solanales</taxon>
        <taxon>Solanaceae</taxon>
        <taxon>Nicotianoideae</taxon>
        <taxon>Nicotianeae</taxon>
        <taxon>Nicotiana</taxon>
    </lineage>
</organism>
<protein>
    <submittedName>
        <fullName evidence="2">Uncharacterized protein LOC142166086</fullName>
    </submittedName>
</protein>
<gene>
    <name evidence="2" type="primary">LOC142166086</name>
</gene>
<dbReference type="RefSeq" id="XP_075080604.1">
    <property type="nucleotide sequence ID" value="XM_075224503.1"/>
</dbReference>
<sequence length="143" mass="16319">MECIQTINFSIIVNGEPTAPFNAGKGLRQGDPMSAFLFAIVLEYLSRNLNGLKTANQKKSEPYFDGLPLQHRQQILRHLRFTARDLPFKYRGVPLSTKKFSILQWQSLIDKMTARITSWTAKTLSYAVTQEKLNQANISDSPW</sequence>
<reference evidence="1" key="1">
    <citation type="journal article" date="2014" name="Nat. Commun.">
        <title>The tobacco genome sequence and its comparison with those of tomato and potato.</title>
        <authorList>
            <person name="Sierro N."/>
            <person name="Battey J.N."/>
            <person name="Ouadi S."/>
            <person name="Bakaher N."/>
            <person name="Bovet L."/>
            <person name="Willig A."/>
            <person name="Goepfert S."/>
            <person name="Peitsch M.C."/>
            <person name="Ivanov N.V."/>
        </authorList>
    </citation>
    <scope>NUCLEOTIDE SEQUENCE [LARGE SCALE GENOMIC DNA]</scope>
</reference>
<reference evidence="2" key="2">
    <citation type="submission" date="2025-08" db="UniProtKB">
        <authorList>
            <consortium name="RefSeq"/>
        </authorList>
    </citation>
    <scope>IDENTIFICATION</scope>
    <source>
        <tissue evidence="2">Leaf</tissue>
    </source>
</reference>
<evidence type="ECO:0000313" key="1">
    <source>
        <dbReference type="Proteomes" id="UP000790787"/>
    </source>
</evidence>
<name>A0AC58S6U6_TOBAC</name>